<evidence type="ECO:0000256" key="1">
    <source>
        <dbReference type="SAM" id="MobiDB-lite"/>
    </source>
</evidence>
<name>A0A9N7YVP7_PLEPL</name>
<keyword evidence="3" id="KW-1185">Reference proteome</keyword>
<accession>A0A9N7YVP7</accession>
<dbReference type="Proteomes" id="UP001153269">
    <property type="component" value="Unassembled WGS sequence"/>
</dbReference>
<gene>
    <name evidence="2" type="ORF">PLEPLA_LOCUS33872</name>
</gene>
<feature type="compositionally biased region" description="Basic and acidic residues" evidence="1">
    <location>
        <begin position="66"/>
        <end position="89"/>
    </location>
</feature>
<evidence type="ECO:0000313" key="3">
    <source>
        <dbReference type="Proteomes" id="UP001153269"/>
    </source>
</evidence>
<feature type="region of interest" description="Disordered" evidence="1">
    <location>
        <begin position="166"/>
        <end position="232"/>
    </location>
</feature>
<dbReference type="EMBL" id="CADEAL010003891">
    <property type="protein sequence ID" value="CAB1446133.1"/>
    <property type="molecule type" value="Genomic_DNA"/>
</dbReference>
<reference evidence="2" key="1">
    <citation type="submission" date="2020-03" db="EMBL/GenBank/DDBJ databases">
        <authorList>
            <person name="Weist P."/>
        </authorList>
    </citation>
    <scope>NUCLEOTIDE SEQUENCE</scope>
</reference>
<dbReference type="AlphaFoldDB" id="A0A9N7YVP7"/>
<proteinExistence type="predicted"/>
<sequence>MQNEEDGGDGVDFCVEAELLTSGAGVSGKLSVWPLLLDGGEQVVENRLKWMSDRFWMKWDHTVTGRPLSEEERKELQVSQRGERGHMPSRDNSLPARCRAPCPPVPPVTSSPCTRGEQTDCAGCSRLLGPGLKKLWPMHAWLKFTAHPENSLRLFRVSLRLSGCAQRTSGTDSEGRAESEKTHGANCSERCDTKRGTGEGAEITAARSDSHSELPGGRAGRTVPGAERRHSAPFMQQEFFLLP</sequence>
<evidence type="ECO:0000313" key="2">
    <source>
        <dbReference type="EMBL" id="CAB1446133.1"/>
    </source>
</evidence>
<protein>
    <submittedName>
        <fullName evidence="2">Uncharacterized protein</fullName>
    </submittedName>
</protein>
<feature type="compositionally biased region" description="Basic and acidic residues" evidence="1">
    <location>
        <begin position="173"/>
        <end position="197"/>
    </location>
</feature>
<comment type="caution">
    <text evidence="2">The sequence shown here is derived from an EMBL/GenBank/DDBJ whole genome shotgun (WGS) entry which is preliminary data.</text>
</comment>
<feature type="region of interest" description="Disordered" evidence="1">
    <location>
        <begin position="66"/>
        <end position="95"/>
    </location>
</feature>
<organism evidence="2 3">
    <name type="scientific">Pleuronectes platessa</name>
    <name type="common">European plaice</name>
    <dbReference type="NCBI Taxonomy" id="8262"/>
    <lineage>
        <taxon>Eukaryota</taxon>
        <taxon>Metazoa</taxon>
        <taxon>Chordata</taxon>
        <taxon>Craniata</taxon>
        <taxon>Vertebrata</taxon>
        <taxon>Euteleostomi</taxon>
        <taxon>Actinopterygii</taxon>
        <taxon>Neopterygii</taxon>
        <taxon>Teleostei</taxon>
        <taxon>Neoteleostei</taxon>
        <taxon>Acanthomorphata</taxon>
        <taxon>Carangaria</taxon>
        <taxon>Pleuronectiformes</taxon>
        <taxon>Pleuronectoidei</taxon>
        <taxon>Pleuronectidae</taxon>
        <taxon>Pleuronectes</taxon>
    </lineage>
</organism>